<dbReference type="InterPro" id="IPR052049">
    <property type="entry name" value="Electron_transfer_protein"/>
</dbReference>
<proteinExistence type="inferred from homology"/>
<evidence type="ECO:0000313" key="10">
    <source>
        <dbReference type="Proteomes" id="UP000606172"/>
    </source>
</evidence>
<dbReference type="PANTHER" id="PTHR34856">
    <property type="entry name" value="PROTEIN NRFD"/>
    <property type="match status" value="1"/>
</dbReference>
<feature type="transmembrane region" description="Helical" evidence="8">
    <location>
        <begin position="290"/>
        <end position="309"/>
    </location>
</feature>
<feature type="compositionally biased region" description="Basic and acidic residues" evidence="7">
    <location>
        <begin position="9"/>
        <end position="24"/>
    </location>
</feature>
<keyword evidence="6 8" id="KW-0472">Membrane</keyword>
<feature type="transmembrane region" description="Helical" evidence="8">
    <location>
        <begin position="135"/>
        <end position="155"/>
    </location>
</feature>
<keyword evidence="3" id="KW-1003">Cell membrane</keyword>
<evidence type="ECO:0000256" key="8">
    <source>
        <dbReference type="SAM" id="Phobius"/>
    </source>
</evidence>
<comment type="subcellular location">
    <subcellularLocation>
        <location evidence="1">Cell membrane</location>
        <topology evidence="1">Multi-pass membrane protein</topology>
    </subcellularLocation>
</comment>
<feature type="transmembrane region" description="Helical" evidence="8">
    <location>
        <begin position="63"/>
        <end position="85"/>
    </location>
</feature>
<evidence type="ECO:0000256" key="4">
    <source>
        <dbReference type="ARBA" id="ARBA00022692"/>
    </source>
</evidence>
<name>A0A919RKI3_9ACTN</name>
<dbReference type="Proteomes" id="UP000606172">
    <property type="component" value="Unassembled WGS sequence"/>
</dbReference>
<reference evidence="9" key="1">
    <citation type="submission" date="2021-01" db="EMBL/GenBank/DDBJ databases">
        <title>Whole genome shotgun sequence of Sinosporangium siamense NBRC 109515.</title>
        <authorList>
            <person name="Komaki H."/>
            <person name="Tamura T."/>
        </authorList>
    </citation>
    <scope>NUCLEOTIDE SEQUENCE</scope>
    <source>
        <strain evidence="9">NBRC 109515</strain>
    </source>
</reference>
<feature type="compositionally biased region" description="Basic and acidic residues" evidence="7">
    <location>
        <begin position="329"/>
        <end position="341"/>
    </location>
</feature>
<evidence type="ECO:0000313" key="9">
    <source>
        <dbReference type="EMBL" id="GII94520.1"/>
    </source>
</evidence>
<keyword evidence="5 8" id="KW-1133">Transmembrane helix</keyword>
<evidence type="ECO:0000256" key="3">
    <source>
        <dbReference type="ARBA" id="ARBA00022475"/>
    </source>
</evidence>
<organism evidence="9 10">
    <name type="scientific">Sinosporangium siamense</name>
    <dbReference type="NCBI Taxonomy" id="1367973"/>
    <lineage>
        <taxon>Bacteria</taxon>
        <taxon>Bacillati</taxon>
        <taxon>Actinomycetota</taxon>
        <taxon>Actinomycetes</taxon>
        <taxon>Streptosporangiales</taxon>
        <taxon>Streptosporangiaceae</taxon>
        <taxon>Sinosporangium</taxon>
    </lineage>
</organism>
<feature type="region of interest" description="Disordered" evidence="7">
    <location>
        <begin position="1"/>
        <end position="34"/>
    </location>
</feature>
<protein>
    <submittedName>
        <fullName evidence="9">Polysulfide reductase</fullName>
    </submittedName>
</protein>
<evidence type="ECO:0000256" key="5">
    <source>
        <dbReference type="ARBA" id="ARBA00022989"/>
    </source>
</evidence>
<accession>A0A919RKI3</accession>
<dbReference type="GO" id="GO:0005886">
    <property type="term" value="C:plasma membrane"/>
    <property type="evidence" value="ECO:0007669"/>
    <property type="project" value="UniProtKB-SubCell"/>
</dbReference>
<dbReference type="EMBL" id="BOOW01000030">
    <property type="protein sequence ID" value="GII94520.1"/>
    <property type="molecule type" value="Genomic_DNA"/>
</dbReference>
<evidence type="ECO:0000256" key="1">
    <source>
        <dbReference type="ARBA" id="ARBA00004651"/>
    </source>
</evidence>
<dbReference type="PANTHER" id="PTHR34856:SF2">
    <property type="entry name" value="PROTEIN NRFD"/>
    <property type="match status" value="1"/>
</dbReference>
<dbReference type="AlphaFoldDB" id="A0A919RKI3"/>
<keyword evidence="10" id="KW-1185">Reference proteome</keyword>
<sequence length="341" mass="35694">MSRTSQTDVRLDGTRDLRPDREAITRPGGPRARGERLMVPKADFRSYYGRPVLQPTPWSDHDIAGYLFLGGLAGASSTLAAAADLMGRPHLARAAKAGAACALGGSLYCLIHDLGRPARFLNMLRVFKVTSPMSMGTWILSAYGPPAGLAALTAVTCRFPRAGRAATVTAGLIGPAVATYTAALISDTAVPVWHDAYREMPFVFAGSAAASAGGLGILAAPVTEAGPARSLALIGALTEYTAVRRMERRLGMVARPLKKGRGGVLMRLGKALTLTGAVAAQTVARRDRTAAVAAGAALLAGALCTRFGIFHAGLQSSRDPRYTVQPQRARLEKAEGEGSRS</sequence>
<comment type="similarity">
    <text evidence="2">Belongs to the NrfD family.</text>
</comment>
<feature type="transmembrane region" description="Helical" evidence="8">
    <location>
        <begin position="202"/>
        <end position="220"/>
    </location>
</feature>
<keyword evidence="4 8" id="KW-0812">Transmembrane</keyword>
<dbReference type="InterPro" id="IPR005614">
    <property type="entry name" value="NrfD-like"/>
</dbReference>
<comment type="caution">
    <text evidence="9">The sequence shown here is derived from an EMBL/GenBank/DDBJ whole genome shotgun (WGS) entry which is preliminary data.</text>
</comment>
<dbReference type="Pfam" id="PF03916">
    <property type="entry name" value="NrfD"/>
    <property type="match status" value="1"/>
</dbReference>
<dbReference type="Gene3D" id="1.20.1630.10">
    <property type="entry name" value="Formate dehydrogenase/DMSO reductase domain"/>
    <property type="match status" value="1"/>
</dbReference>
<gene>
    <name evidence="9" type="ORF">Ssi02_47510</name>
</gene>
<evidence type="ECO:0000256" key="7">
    <source>
        <dbReference type="SAM" id="MobiDB-lite"/>
    </source>
</evidence>
<feature type="region of interest" description="Disordered" evidence="7">
    <location>
        <begin position="321"/>
        <end position="341"/>
    </location>
</feature>
<dbReference type="RefSeq" id="WP_204029076.1">
    <property type="nucleotide sequence ID" value="NZ_BOOW01000030.1"/>
</dbReference>
<evidence type="ECO:0000256" key="2">
    <source>
        <dbReference type="ARBA" id="ARBA00008929"/>
    </source>
</evidence>
<evidence type="ECO:0000256" key="6">
    <source>
        <dbReference type="ARBA" id="ARBA00023136"/>
    </source>
</evidence>